<dbReference type="Proteomes" id="UP001419268">
    <property type="component" value="Unassembled WGS sequence"/>
</dbReference>
<name>A0AAP0PVN3_9MAGN</name>
<reference evidence="2 3" key="1">
    <citation type="submission" date="2024-01" db="EMBL/GenBank/DDBJ databases">
        <title>Genome assemblies of Stephania.</title>
        <authorList>
            <person name="Yang L."/>
        </authorList>
    </citation>
    <scope>NUCLEOTIDE SEQUENCE [LARGE SCALE GENOMIC DNA]</scope>
    <source>
        <strain evidence="2">JXDWG</strain>
        <tissue evidence="2">Leaf</tissue>
    </source>
</reference>
<evidence type="ECO:0000313" key="3">
    <source>
        <dbReference type="Proteomes" id="UP001419268"/>
    </source>
</evidence>
<feature type="region of interest" description="Disordered" evidence="1">
    <location>
        <begin position="117"/>
        <end position="173"/>
    </location>
</feature>
<feature type="compositionally biased region" description="Polar residues" evidence="1">
    <location>
        <begin position="129"/>
        <end position="138"/>
    </location>
</feature>
<comment type="caution">
    <text evidence="2">The sequence shown here is derived from an EMBL/GenBank/DDBJ whole genome shotgun (WGS) entry which is preliminary data.</text>
</comment>
<accession>A0AAP0PVN3</accession>
<protein>
    <recommendedName>
        <fullName evidence="4">DUF4283 domain-containing protein</fullName>
    </recommendedName>
</protein>
<evidence type="ECO:0000256" key="1">
    <source>
        <dbReference type="SAM" id="MobiDB-lite"/>
    </source>
</evidence>
<keyword evidence="3" id="KW-1185">Reference proteome</keyword>
<dbReference type="AlphaFoldDB" id="A0AAP0PVN3"/>
<dbReference type="InterPro" id="IPR040256">
    <property type="entry name" value="At4g02000-like"/>
</dbReference>
<dbReference type="EMBL" id="JBBNAG010000002">
    <property type="protein sequence ID" value="KAK9158123.1"/>
    <property type="molecule type" value="Genomic_DNA"/>
</dbReference>
<dbReference type="PANTHER" id="PTHR31286:SF99">
    <property type="entry name" value="DUF4283 DOMAIN-CONTAINING PROTEIN"/>
    <property type="match status" value="1"/>
</dbReference>
<dbReference type="PANTHER" id="PTHR31286">
    <property type="entry name" value="GLYCINE-RICH CELL WALL STRUCTURAL PROTEIN 1.8-LIKE"/>
    <property type="match status" value="1"/>
</dbReference>
<organism evidence="2 3">
    <name type="scientific">Stephania cephalantha</name>
    <dbReference type="NCBI Taxonomy" id="152367"/>
    <lineage>
        <taxon>Eukaryota</taxon>
        <taxon>Viridiplantae</taxon>
        <taxon>Streptophyta</taxon>
        <taxon>Embryophyta</taxon>
        <taxon>Tracheophyta</taxon>
        <taxon>Spermatophyta</taxon>
        <taxon>Magnoliopsida</taxon>
        <taxon>Ranunculales</taxon>
        <taxon>Menispermaceae</taxon>
        <taxon>Menispermoideae</taxon>
        <taxon>Cissampelideae</taxon>
        <taxon>Stephania</taxon>
    </lineage>
</organism>
<evidence type="ECO:0000313" key="2">
    <source>
        <dbReference type="EMBL" id="KAK9158123.1"/>
    </source>
</evidence>
<proteinExistence type="predicted"/>
<evidence type="ECO:0008006" key="4">
    <source>
        <dbReference type="Google" id="ProtNLM"/>
    </source>
</evidence>
<gene>
    <name evidence="2" type="ORF">Scep_004697</name>
</gene>
<sequence>MWIGLLKLPFEFYDENMLERIGNVLGKFIKVDSQITHAACGKFARISIEVDLLQPLTDCNNETIDMLMKEGRAPIEKGEDALVEVHAQDMSHPHRPHPSDASLQAKEAPSFGPWMITQRRQRPKPRRTSVNLGHQELNNGDKKGLQQKTRNVTAKEVSKQHPVKPKHDSSNPDPQIEAHGLRFLSRNINRLSLTPNLGLVIRSVHMINHISEEVEPPDLEELLLASGDRDVVGPEDLEDMKSCEINEVENNAMDACAEEQHVTKCS</sequence>